<dbReference type="PANTHER" id="PTHR34988:SF1">
    <property type="entry name" value="DNA-BINDING PROTEIN"/>
    <property type="match status" value="1"/>
</dbReference>
<reference evidence="2" key="1">
    <citation type="submission" date="2018-07" db="EMBL/GenBank/DDBJ databases">
        <authorList>
            <consortium name="Genoscope - CEA"/>
            <person name="William W."/>
        </authorList>
    </citation>
    <scope>NUCLEOTIDE SEQUENCE</scope>
    <source>
        <strain evidence="2">IK1</strain>
    </source>
</reference>
<evidence type="ECO:0000313" key="2">
    <source>
        <dbReference type="EMBL" id="VBB40130.1"/>
    </source>
</evidence>
<feature type="domain" description="PPC" evidence="1">
    <location>
        <begin position="4"/>
        <end position="147"/>
    </location>
</feature>
<dbReference type="Gene3D" id="3.30.1330.80">
    <property type="entry name" value="Hypothetical protein, similar to alpha- acetolactate decarboxylase, domain 2"/>
    <property type="match status" value="1"/>
</dbReference>
<dbReference type="AlphaFoldDB" id="A0A652ZWL1"/>
<dbReference type="Pfam" id="PF03479">
    <property type="entry name" value="PCC"/>
    <property type="match status" value="1"/>
</dbReference>
<dbReference type="SUPFAM" id="SSF117856">
    <property type="entry name" value="AF0104/ALDC/Ptd012-like"/>
    <property type="match status" value="1"/>
</dbReference>
<protein>
    <recommendedName>
        <fullName evidence="1">PPC domain-containing protein</fullName>
    </recommendedName>
</protein>
<organism evidence="2">
    <name type="scientific">uncultured Spirochaetota bacterium</name>
    <dbReference type="NCBI Taxonomy" id="460511"/>
    <lineage>
        <taxon>Bacteria</taxon>
        <taxon>Pseudomonadati</taxon>
        <taxon>Spirochaetota</taxon>
        <taxon>environmental samples</taxon>
    </lineage>
</organism>
<evidence type="ECO:0000259" key="1">
    <source>
        <dbReference type="PROSITE" id="PS51742"/>
    </source>
</evidence>
<dbReference type="PROSITE" id="PS51742">
    <property type="entry name" value="PPC"/>
    <property type="match status" value="1"/>
</dbReference>
<proteinExistence type="predicted"/>
<dbReference type="InterPro" id="IPR005175">
    <property type="entry name" value="PPC_dom"/>
</dbReference>
<sequence length="149" mass="16380">MKMKSQGSLLFVVMEKGEKVAANLKAIAASPLMKAAGAVVTAVGMIKDVVIGYGNYKNPDVFYEKTTVREHQELLGVSGFILKNEAIPFHLHVTLGNEKLEATGAHLFDAEVVTFVEMCVLMSDIPIQRILKDGLPEMDFSEEIEPRND</sequence>
<name>A0A652ZWL1_9SPIR</name>
<dbReference type="EMBL" id="UPXP01000021">
    <property type="protein sequence ID" value="VBB40130.1"/>
    <property type="molecule type" value="Genomic_DNA"/>
</dbReference>
<accession>A0A652ZWL1</accession>
<gene>
    <name evidence="2" type="ORF">TRIP_E280107</name>
</gene>
<dbReference type="PANTHER" id="PTHR34988">
    <property type="entry name" value="PROTEIN, PUTATIVE-RELATED"/>
    <property type="match status" value="1"/>
</dbReference>
<dbReference type="CDD" id="cd11378">
    <property type="entry name" value="DUF296"/>
    <property type="match status" value="1"/>
</dbReference>